<evidence type="ECO:0000313" key="3">
    <source>
        <dbReference type="Proteomes" id="UP000466607"/>
    </source>
</evidence>
<accession>A0AAD1MVN5</accession>
<evidence type="ECO:0000313" key="2">
    <source>
        <dbReference type="EMBL" id="BBY19020.1"/>
    </source>
</evidence>
<reference evidence="2 3" key="1">
    <citation type="journal article" date="2019" name="Emerg. Microbes Infect.">
        <title>Comprehensive subspecies identification of 175 nontuberculous mycobacteria species based on 7547 genomic profiles.</title>
        <authorList>
            <person name="Matsumoto Y."/>
            <person name="Kinjo T."/>
            <person name="Motooka D."/>
            <person name="Nabeya D."/>
            <person name="Jung N."/>
            <person name="Uechi K."/>
            <person name="Horii T."/>
            <person name="Iida T."/>
            <person name="Fujita J."/>
            <person name="Nakamura S."/>
        </authorList>
    </citation>
    <scope>NUCLEOTIDE SEQUENCE [LARGE SCALE GENOMIC DNA]</scope>
    <source>
        <strain evidence="2 3">JCM 17423</strain>
    </source>
</reference>
<evidence type="ECO:0000256" key="1">
    <source>
        <dbReference type="SAM" id="MobiDB-lite"/>
    </source>
</evidence>
<name>A0AAD1MVN5_9MYCO</name>
<dbReference type="AlphaFoldDB" id="A0AAD1MVN5"/>
<proteinExistence type="predicted"/>
<sequence length="137" mass="14975">MTVDRNSESANTDEETPASTGGGTPASRQVNWFETFRYASRIAAEHGVVLNHRALPVAGTLQWCGMADNDARKLLSLILGGVREALTNDARQEAIADAGREISTAAPWSRIAQQQLERARWEEAHPWARQYGKGDAA</sequence>
<organism evidence="2 3">
    <name type="scientific">Mycolicibacterium litorale</name>
    <dbReference type="NCBI Taxonomy" id="758802"/>
    <lineage>
        <taxon>Bacteria</taxon>
        <taxon>Bacillati</taxon>
        <taxon>Actinomycetota</taxon>
        <taxon>Actinomycetes</taxon>
        <taxon>Mycobacteriales</taxon>
        <taxon>Mycobacteriaceae</taxon>
        <taxon>Mycolicibacterium</taxon>
    </lineage>
</organism>
<feature type="region of interest" description="Disordered" evidence="1">
    <location>
        <begin position="1"/>
        <end position="26"/>
    </location>
</feature>
<dbReference type="InterPro" id="IPR024384">
    <property type="entry name" value="DUF2742"/>
</dbReference>
<protein>
    <submittedName>
        <fullName evidence="2">Uncharacterized protein</fullName>
    </submittedName>
</protein>
<dbReference type="RefSeq" id="WP_163687754.1">
    <property type="nucleotide sequence ID" value="NZ_AP022586.1"/>
</dbReference>
<dbReference type="EMBL" id="AP022586">
    <property type="protein sequence ID" value="BBY19020.1"/>
    <property type="molecule type" value="Genomic_DNA"/>
</dbReference>
<gene>
    <name evidence="2" type="ORF">MLIT_46120</name>
</gene>
<dbReference type="Pfam" id="PF10888">
    <property type="entry name" value="DUF2742"/>
    <property type="match status" value="1"/>
</dbReference>
<keyword evidence="3" id="KW-1185">Reference proteome</keyword>
<dbReference type="Proteomes" id="UP000466607">
    <property type="component" value="Chromosome"/>
</dbReference>